<proteinExistence type="predicted"/>
<dbReference type="AlphaFoldDB" id="A0A9P6SW54"/>
<keyword evidence="1" id="KW-0732">Signal</keyword>
<gene>
    <name evidence="2" type="ORF">BGZ80_004003</name>
</gene>
<evidence type="ECO:0000313" key="3">
    <source>
        <dbReference type="Proteomes" id="UP000703661"/>
    </source>
</evidence>
<evidence type="ECO:0000256" key="1">
    <source>
        <dbReference type="SAM" id="SignalP"/>
    </source>
</evidence>
<organism evidence="2 3">
    <name type="scientific">Entomortierella chlamydospora</name>
    <dbReference type="NCBI Taxonomy" id="101097"/>
    <lineage>
        <taxon>Eukaryota</taxon>
        <taxon>Fungi</taxon>
        <taxon>Fungi incertae sedis</taxon>
        <taxon>Mucoromycota</taxon>
        <taxon>Mortierellomycotina</taxon>
        <taxon>Mortierellomycetes</taxon>
        <taxon>Mortierellales</taxon>
        <taxon>Mortierellaceae</taxon>
        <taxon>Entomortierella</taxon>
    </lineage>
</organism>
<feature type="signal peptide" evidence="1">
    <location>
        <begin position="1"/>
        <end position="25"/>
    </location>
</feature>
<dbReference type="EMBL" id="JAAAID010002097">
    <property type="protein sequence ID" value="KAG0007972.1"/>
    <property type="molecule type" value="Genomic_DNA"/>
</dbReference>
<evidence type="ECO:0000313" key="2">
    <source>
        <dbReference type="EMBL" id="KAG0007972.1"/>
    </source>
</evidence>
<dbReference type="Proteomes" id="UP000703661">
    <property type="component" value="Unassembled WGS sequence"/>
</dbReference>
<reference evidence="2" key="1">
    <citation type="journal article" date="2020" name="Fungal Divers.">
        <title>Resolving the Mortierellaceae phylogeny through synthesis of multi-gene phylogenetics and phylogenomics.</title>
        <authorList>
            <person name="Vandepol N."/>
            <person name="Liber J."/>
            <person name="Desiro A."/>
            <person name="Na H."/>
            <person name="Kennedy M."/>
            <person name="Barry K."/>
            <person name="Grigoriev I.V."/>
            <person name="Miller A.N."/>
            <person name="O'Donnell K."/>
            <person name="Stajich J.E."/>
            <person name="Bonito G."/>
        </authorList>
    </citation>
    <scope>NUCLEOTIDE SEQUENCE</scope>
    <source>
        <strain evidence="2">NRRL 2769</strain>
    </source>
</reference>
<protein>
    <submittedName>
        <fullName evidence="2">Uncharacterized protein</fullName>
    </submittedName>
</protein>
<accession>A0A9P6SW54</accession>
<keyword evidence="3" id="KW-1185">Reference proteome</keyword>
<name>A0A9P6SW54_9FUNG</name>
<dbReference type="OrthoDB" id="2318892at2759"/>
<feature type="chain" id="PRO_5040295916" evidence="1">
    <location>
        <begin position="26"/>
        <end position="159"/>
    </location>
</feature>
<comment type="caution">
    <text evidence="2">The sequence shown here is derived from an EMBL/GenBank/DDBJ whole genome shotgun (WGS) entry which is preliminary data.</text>
</comment>
<sequence length="159" mass="18216">MIPMRQVFTFAFLHVLALFAKSATASFAYCVGVNGPLTLGREVVGFKLWNDRGEEPEQYRSIYFAKKTTMRNDGWSLDLKFDTPVYLTLRNISVSSDLYGNVGNVGFHHICGFKSKTLYYGCYSNDNSGFCERNEDAYMDYCYRRLPMGRDVSSEVYYG</sequence>